<gene>
    <name evidence="2" type="ORF">F3Y22_tig00110429pilonHSYRG00580</name>
</gene>
<proteinExistence type="predicted"/>
<accession>A0A6A3AL14</accession>
<dbReference type="EMBL" id="VEPZ02000982">
    <property type="protein sequence ID" value="KAE8705294.1"/>
    <property type="molecule type" value="Genomic_DNA"/>
</dbReference>
<protein>
    <recommendedName>
        <fullName evidence="1">Reverse transcriptase zinc-binding domain-containing protein</fullName>
    </recommendedName>
</protein>
<name>A0A6A3AL14_HIBSY</name>
<reference evidence="2" key="1">
    <citation type="submission" date="2019-09" db="EMBL/GenBank/DDBJ databases">
        <title>Draft genome information of white flower Hibiscus syriacus.</title>
        <authorList>
            <person name="Kim Y.-M."/>
        </authorList>
    </citation>
    <scope>NUCLEOTIDE SEQUENCE [LARGE SCALE GENOMIC DNA]</scope>
    <source>
        <strain evidence="2">YM2019G1</strain>
    </source>
</reference>
<evidence type="ECO:0000313" key="3">
    <source>
        <dbReference type="Proteomes" id="UP000436088"/>
    </source>
</evidence>
<dbReference type="InterPro" id="IPR026960">
    <property type="entry name" value="RVT-Znf"/>
</dbReference>
<dbReference type="AlphaFoldDB" id="A0A6A3AL14"/>
<evidence type="ECO:0000259" key="1">
    <source>
        <dbReference type="Pfam" id="PF13966"/>
    </source>
</evidence>
<keyword evidence="3" id="KW-1185">Reference proteome</keyword>
<comment type="caution">
    <text evidence="2">The sequence shown here is derived from an EMBL/GenBank/DDBJ whole genome shotgun (WGS) entry which is preliminary data.</text>
</comment>
<dbReference type="Proteomes" id="UP000436088">
    <property type="component" value="Unassembled WGS sequence"/>
</dbReference>
<feature type="domain" description="Reverse transcriptase zinc-binding" evidence="1">
    <location>
        <begin position="92"/>
        <end position="164"/>
    </location>
</feature>
<organism evidence="2 3">
    <name type="scientific">Hibiscus syriacus</name>
    <name type="common">Rose of Sharon</name>
    <dbReference type="NCBI Taxonomy" id="106335"/>
    <lineage>
        <taxon>Eukaryota</taxon>
        <taxon>Viridiplantae</taxon>
        <taxon>Streptophyta</taxon>
        <taxon>Embryophyta</taxon>
        <taxon>Tracheophyta</taxon>
        <taxon>Spermatophyta</taxon>
        <taxon>Magnoliopsida</taxon>
        <taxon>eudicotyledons</taxon>
        <taxon>Gunneridae</taxon>
        <taxon>Pentapetalae</taxon>
        <taxon>rosids</taxon>
        <taxon>malvids</taxon>
        <taxon>Malvales</taxon>
        <taxon>Malvaceae</taxon>
        <taxon>Malvoideae</taxon>
        <taxon>Hibiscus</taxon>
    </lineage>
</organism>
<dbReference type="Pfam" id="PF13966">
    <property type="entry name" value="zf-RVT"/>
    <property type="match status" value="1"/>
</dbReference>
<evidence type="ECO:0000313" key="2">
    <source>
        <dbReference type="EMBL" id="KAE8705294.1"/>
    </source>
</evidence>
<sequence>MLLRQIEAKMDPSSGSLALVFRNVFKTIPEIILNIQANVRDFVTNEGNWNTNLMHKVLEEETVQRILRVSIPSDKMGQDQPTWRWEQSGICTVKLAFVHLQHDNWDAEDNIWRLVWDYDGPKRIRQFIWLIPHKKLMTNVERMKRNLSSENHCPVCGTREENIGRCSVLQVEIGLCAMTWKHGVWNLAVEVDNTETVRIPNSQAMGHEAAIIRRVGSYFNLQ</sequence>